<name>A0ABT1VVD6_9PROT</name>
<dbReference type="Proteomes" id="UP001524547">
    <property type="component" value="Unassembled WGS sequence"/>
</dbReference>
<dbReference type="Gene3D" id="2.60.450.10">
    <property type="entry name" value="Lipopolysaccharide (LPS) transport protein A like domain"/>
    <property type="match status" value="1"/>
</dbReference>
<protein>
    <submittedName>
        <fullName evidence="2">LPS export ABC transporter periplasmic protein LptC</fullName>
    </submittedName>
</protein>
<proteinExistence type="predicted"/>
<evidence type="ECO:0000256" key="1">
    <source>
        <dbReference type="SAM" id="MobiDB-lite"/>
    </source>
</evidence>
<gene>
    <name evidence="2" type="primary">lptC</name>
    <name evidence="2" type="ORF">NFI88_05520</name>
</gene>
<comment type="caution">
    <text evidence="2">The sequence shown here is derived from an EMBL/GenBank/DDBJ whole genome shotgun (WGS) entry which is preliminary data.</text>
</comment>
<keyword evidence="3" id="KW-1185">Reference proteome</keyword>
<organism evidence="2 3">
    <name type="scientific">Rhizosaccharibacter radicis</name>
    <dbReference type="NCBI Taxonomy" id="2782605"/>
    <lineage>
        <taxon>Bacteria</taxon>
        <taxon>Pseudomonadati</taxon>
        <taxon>Pseudomonadota</taxon>
        <taxon>Alphaproteobacteria</taxon>
        <taxon>Acetobacterales</taxon>
        <taxon>Acetobacteraceae</taxon>
        <taxon>Rhizosaccharibacter</taxon>
    </lineage>
</organism>
<evidence type="ECO:0000313" key="2">
    <source>
        <dbReference type="EMBL" id="MCQ8240302.1"/>
    </source>
</evidence>
<dbReference type="EMBL" id="JAMZEJ010000003">
    <property type="protein sequence ID" value="MCQ8240302.1"/>
    <property type="molecule type" value="Genomic_DNA"/>
</dbReference>
<dbReference type="RefSeq" id="WP_422919036.1">
    <property type="nucleotide sequence ID" value="NZ_JAMZEJ010000003.1"/>
</dbReference>
<feature type="region of interest" description="Disordered" evidence="1">
    <location>
        <begin position="213"/>
        <end position="241"/>
    </location>
</feature>
<sequence length="241" mass="26352">MSLGREMLHRAPDSRQMARRRRFLRWTKWVLPGAAAVLLISIGAWPEISRSLNAQRADLRQATRIALDSGRLIGAHYRGLDMHNRPYTITADEAQQAGGNGDRINLTRPIADTLTQSGSWIMIRADRGVYMQHSQLLDLDGHVFLYRDDGIMMTGPTAGMDLKRGIVASDDGVHAEGPFGVLDAQGYLMSQRDDLVQFRGPSRMILNDDHVARGPAPATHAANAAAPAPARARPAGGETGR</sequence>
<accession>A0ABT1VVD6</accession>
<evidence type="ECO:0000313" key="3">
    <source>
        <dbReference type="Proteomes" id="UP001524547"/>
    </source>
</evidence>
<reference evidence="2 3" key="1">
    <citation type="submission" date="2022-06" db="EMBL/GenBank/DDBJ databases">
        <title>Rhizosaccharibacter gen. nov. sp. nov. KSS12, endophytic bacteria isolated from sugarcane.</title>
        <authorList>
            <person name="Pitiwittayakul N."/>
        </authorList>
    </citation>
    <scope>NUCLEOTIDE SEQUENCE [LARGE SCALE GENOMIC DNA]</scope>
    <source>
        <strain evidence="2 3">KSS12</strain>
    </source>
</reference>
<dbReference type="Pfam" id="PF06835">
    <property type="entry name" value="LptC"/>
    <property type="match status" value="1"/>
</dbReference>
<dbReference type="InterPro" id="IPR010664">
    <property type="entry name" value="LipoPS_assembly_LptC-rel"/>
</dbReference>